<accession>R0EJ67</accession>
<dbReference type="GO" id="GO:0005975">
    <property type="term" value="P:carbohydrate metabolic process"/>
    <property type="evidence" value="ECO:0007669"/>
    <property type="project" value="InterPro"/>
</dbReference>
<gene>
    <name evidence="2" type="ORF">OR37_02078</name>
</gene>
<dbReference type="EMBL" id="APMP01000010">
    <property type="protein sequence ID" value="ENZ82034.1"/>
    <property type="molecule type" value="Genomic_DNA"/>
</dbReference>
<dbReference type="InterPro" id="IPR028028">
    <property type="entry name" value="DUF4450"/>
</dbReference>
<sequence length="1114" mass="121665" precursor="true">MSFIRRGAGLALVLVAGLGCGGAYAQTAPTAVGGPRPNLVDNIERPIRYRPDGGDFVIENGVETFNRPLYGGDTAFRVDGGDKPEFVFYLPGRGGNLRLGLAGPSGARWLQEAARITTRYRPGELLYEVRDPLLGHGVLRIEAVAYAATEGLALRIEGVDLPPGLELIWAFGGITGQRGVRDGDIGTEKVPISEWFQFKPSFAETNRVAVSDDGFRLSAPQATIIGAASGHARYQRGEASAWNDLPRLLAGGAAEQGAVAIGRSDLTSDTPLILSLQRVDAGVADDLADYKAVRAARPEDKAAPASRPPAFVRPELAARFEEARRHFQALRDQVRIETPDPYINAAMAALNVGAEATWDGPQQAVMHGAVAWRTKLLGWRGPYWLDALGRADRADRHFRDWAKGQNVSPIPDAIPPADEDANLARAEKALHSNGDLSNSHYDMNTVYIDALFRHLMWSGDLKLARDLWPTITRHLAWERRLFRREFGPRKLPLYEAYAQIWASDHLSYNGGGATHSSAYLAYHNRMAARVARLIGEDPAPYDREADAIQEAMRGLLWMPDIGAFAEYKDLMGEQRLHPAFALWTYYHAIDSEVVSPADAWRMSDALERLPRIPIKGPGVPDDAAYGLYATTDWMPYAWSINNVATQENLHAALALWEAGRSDEAFRLTKSGLLASMFMGVSPGNTGTLAWPDVYRRESQRDFADSAGVTARTLVEGLFGLRPDALAGRLTIRPGFPASWRHASFTHPVFAYEFKRQGDEDHWMLTPRDGRFKTVVLRLRAPREAVASVVVNGVKAAWKSAADAVGGPAIEITAPGDKPVEAVVRWSGDAVDSSAIGPARRFQRVSRNGLTWLAPIAGPAPVKAPPMSAPTTVTGRMDPVAVTFNDRVTAIYAKNKYRSPRPRGPSLGVPAQGLGGWAGHVNQMAVIDDTGLRRVAARQGGQFTTPSGVVFRTPGAADAPNIVFTSLWDNYPRQDVIPLSGKASRVHLLMAGSTNPMQSRFDNGEVVVTYQDGTIDRLALRNPDTWWPIEEDYFLDDYQFRVDTPPPTRVDLATGQVRVLDPVTFKGQGREIPGGAATVLSLALDPRKPLRDLTVRATANEVVIGLMAVTLERPN</sequence>
<dbReference type="Pfam" id="PF14614">
    <property type="entry name" value="DUF4450"/>
    <property type="match status" value="1"/>
</dbReference>
<dbReference type="RefSeq" id="WP_004619275.1">
    <property type="nucleotide sequence ID" value="NZ_APMP01000010.1"/>
</dbReference>
<dbReference type="PATRIC" id="fig|1292034.3.peg.2065"/>
<keyword evidence="1" id="KW-0732">Signal</keyword>
<evidence type="ECO:0000313" key="3">
    <source>
        <dbReference type="Proteomes" id="UP000013063"/>
    </source>
</evidence>
<dbReference type="Proteomes" id="UP000013063">
    <property type="component" value="Unassembled WGS sequence"/>
</dbReference>
<feature type="signal peptide" evidence="1">
    <location>
        <begin position="1"/>
        <end position="25"/>
    </location>
</feature>
<name>R0EJ67_CAUVI</name>
<evidence type="ECO:0000256" key="1">
    <source>
        <dbReference type="SAM" id="SignalP"/>
    </source>
</evidence>
<dbReference type="AlphaFoldDB" id="R0EJ67"/>
<evidence type="ECO:0000313" key="2">
    <source>
        <dbReference type="EMBL" id="ENZ82034.1"/>
    </source>
</evidence>
<dbReference type="PROSITE" id="PS51257">
    <property type="entry name" value="PROKAR_LIPOPROTEIN"/>
    <property type="match status" value="1"/>
</dbReference>
<dbReference type="Gene3D" id="1.50.10.10">
    <property type="match status" value="1"/>
</dbReference>
<evidence type="ECO:0008006" key="4">
    <source>
        <dbReference type="Google" id="ProtNLM"/>
    </source>
</evidence>
<reference evidence="2 3" key="1">
    <citation type="journal article" date="2013" name="Genome Announc.">
        <title>Draft Genome Sequence for Caulobacter sp. Strain OR37, a Bacterium Tolerant to Heavy Metals.</title>
        <authorList>
            <person name="Utturkar S.M."/>
            <person name="Bollmann A."/>
            <person name="Brzoska R.M."/>
            <person name="Klingeman D.M."/>
            <person name="Epstein S.E."/>
            <person name="Palumbo A.V."/>
            <person name="Brown S.D."/>
        </authorList>
    </citation>
    <scope>NUCLEOTIDE SEQUENCE [LARGE SCALE GENOMIC DNA]</scope>
    <source>
        <strain evidence="2 3">OR37</strain>
    </source>
</reference>
<comment type="caution">
    <text evidence="2">The sequence shown here is derived from an EMBL/GenBank/DDBJ whole genome shotgun (WGS) entry which is preliminary data.</text>
</comment>
<dbReference type="eggNOG" id="COG3408">
    <property type="taxonomic scope" value="Bacteria"/>
</dbReference>
<protein>
    <recommendedName>
        <fullName evidence="4">DUF4450 domain-containing protein</fullName>
    </recommendedName>
</protein>
<dbReference type="InterPro" id="IPR008928">
    <property type="entry name" value="6-hairpin_glycosidase_sf"/>
</dbReference>
<dbReference type="STRING" id="1292034.OR37_02078"/>
<dbReference type="OrthoDB" id="9759959at2"/>
<proteinExistence type="predicted"/>
<organism evidence="2 3">
    <name type="scientific">Caulobacter vibrioides OR37</name>
    <dbReference type="NCBI Taxonomy" id="1292034"/>
    <lineage>
        <taxon>Bacteria</taxon>
        <taxon>Pseudomonadati</taxon>
        <taxon>Pseudomonadota</taxon>
        <taxon>Alphaproteobacteria</taxon>
        <taxon>Caulobacterales</taxon>
        <taxon>Caulobacteraceae</taxon>
        <taxon>Caulobacter</taxon>
    </lineage>
</organism>
<feature type="chain" id="PRO_5004339888" description="DUF4450 domain-containing protein" evidence="1">
    <location>
        <begin position="26"/>
        <end position="1114"/>
    </location>
</feature>
<dbReference type="SUPFAM" id="SSF48208">
    <property type="entry name" value="Six-hairpin glycosidases"/>
    <property type="match status" value="1"/>
</dbReference>
<keyword evidence="3" id="KW-1185">Reference proteome</keyword>
<dbReference type="InterPro" id="IPR012341">
    <property type="entry name" value="6hp_glycosidase-like_sf"/>
</dbReference>